<evidence type="ECO:0000256" key="1">
    <source>
        <dbReference type="SAM" id="MobiDB-lite"/>
    </source>
</evidence>
<dbReference type="Proteomes" id="UP001161757">
    <property type="component" value="Unassembled WGS sequence"/>
</dbReference>
<accession>A0AAN6IRU3</accession>
<feature type="compositionally biased region" description="Polar residues" evidence="1">
    <location>
        <begin position="120"/>
        <end position="141"/>
    </location>
</feature>
<dbReference type="EMBL" id="JAJGCB010000019">
    <property type="protein sequence ID" value="KAJ8988217.1"/>
    <property type="molecule type" value="Genomic_DNA"/>
</dbReference>
<feature type="compositionally biased region" description="Polar residues" evidence="1">
    <location>
        <begin position="80"/>
        <end position="89"/>
    </location>
</feature>
<protein>
    <submittedName>
        <fullName evidence="2">Uncharacterized protein</fullName>
    </submittedName>
</protein>
<feature type="compositionally biased region" description="Polar residues" evidence="1">
    <location>
        <begin position="98"/>
        <end position="113"/>
    </location>
</feature>
<evidence type="ECO:0000313" key="3">
    <source>
        <dbReference type="Proteomes" id="UP001161757"/>
    </source>
</evidence>
<gene>
    <name evidence="2" type="ORF">HRR80_007633</name>
</gene>
<feature type="compositionally biased region" description="Basic and acidic residues" evidence="1">
    <location>
        <begin position="155"/>
        <end position="168"/>
    </location>
</feature>
<organism evidence="2 3">
    <name type="scientific">Exophiala dermatitidis</name>
    <name type="common">Black yeast-like fungus</name>
    <name type="synonym">Wangiella dermatitidis</name>
    <dbReference type="NCBI Taxonomy" id="5970"/>
    <lineage>
        <taxon>Eukaryota</taxon>
        <taxon>Fungi</taxon>
        <taxon>Dikarya</taxon>
        <taxon>Ascomycota</taxon>
        <taxon>Pezizomycotina</taxon>
        <taxon>Eurotiomycetes</taxon>
        <taxon>Chaetothyriomycetidae</taxon>
        <taxon>Chaetothyriales</taxon>
        <taxon>Herpotrichiellaceae</taxon>
        <taxon>Exophiala</taxon>
    </lineage>
</organism>
<name>A0AAN6IRU3_EXODE</name>
<evidence type="ECO:0000313" key="2">
    <source>
        <dbReference type="EMBL" id="KAJ8988217.1"/>
    </source>
</evidence>
<sequence>MAPATDPTPNIDSAQFAKDATYLFEVFRESPQPITIHIGGYAAKTGAKPNTVIKRLSEIKKRNKLNLVTTTLTADEPKSNNKATPTKSNVVKKERTTPNKSAQMAQPGFNYTGSVFAPDYNNTLPSPADSTGDTVPRNTPQKRAAPMVTEDETEHDGHIVTKRIKQEP</sequence>
<dbReference type="AlphaFoldDB" id="A0AAN6IRU3"/>
<proteinExistence type="predicted"/>
<reference evidence="2" key="1">
    <citation type="submission" date="2023-01" db="EMBL/GenBank/DDBJ databases">
        <title>Exophiala dermititidis isolated from Cystic Fibrosis Patient.</title>
        <authorList>
            <person name="Kurbessoian T."/>
            <person name="Crocker A."/>
            <person name="Murante D."/>
            <person name="Hogan D.A."/>
            <person name="Stajich J.E."/>
        </authorList>
    </citation>
    <scope>NUCLEOTIDE SEQUENCE</scope>
    <source>
        <strain evidence="2">Ex8</strain>
    </source>
</reference>
<feature type="region of interest" description="Disordered" evidence="1">
    <location>
        <begin position="70"/>
        <end position="168"/>
    </location>
</feature>
<comment type="caution">
    <text evidence="2">The sequence shown here is derived from an EMBL/GenBank/DDBJ whole genome shotgun (WGS) entry which is preliminary data.</text>
</comment>